<dbReference type="CDD" id="cd16830">
    <property type="entry name" value="HemS-like_N"/>
    <property type="match status" value="1"/>
</dbReference>
<evidence type="ECO:0000313" key="3">
    <source>
        <dbReference type="Proteomes" id="UP000231293"/>
    </source>
</evidence>
<dbReference type="AlphaFoldDB" id="A0A2N9WUB2"/>
<dbReference type="InterPro" id="IPR053733">
    <property type="entry name" value="Heme_Transport_Util_sf"/>
</dbReference>
<dbReference type="CDD" id="cd16831">
    <property type="entry name" value="HemS-like_C"/>
    <property type="match status" value="1"/>
</dbReference>
<dbReference type="InterPro" id="IPR007845">
    <property type="entry name" value="HemS/ChuX_dom"/>
</dbReference>
<dbReference type="GO" id="GO:0003779">
    <property type="term" value="F:actin binding"/>
    <property type="evidence" value="ECO:0007669"/>
    <property type="project" value="InterPro"/>
</dbReference>
<reference evidence="2 3" key="1">
    <citation type="journal article" date="2017" name="MBio">
        <title>Type VI secretion-mediated competition in the bee gut microbiome.</title>
        <authorList>
            <person name="Steele M.I."/>
            <person name="Kwong W.K."/>
            <person name="Powell J.E."/>
            <person name="Whiteley M."/>
            <person name="Moran N.A."/>
        </authorList>
    </citation>
    <scope>NUCLEOTIDE SEQUENCE [LARGE SCALE GENOMIC DNA]</scope>
    <source>
        <strain evidence="2 3">App2-2</strain>
    </source>
</reference>
<protein>
    <submittedName>
        <fullName evidence="2">Heme transporter</fullName>
    </submittedName>
</protein>
<feature type="domain" description="Haemin-degrading HemS/ChuX" evidence="1">
    <location>
        <begin position="40"/>
        <end position="155"/>
    </location>
</feature>
<accession>A0A2N9WUB2</accession>
<dbReference type="PROSITE" id="PS00414">
    <property type="entry name" value="PROFILIN"/>
    <property type="match status" value="1"/>
</dbReference>
<dbReference type="InterPro" id="IPR027310">
    <property type="entry name" value="Profilin_CS"/>
</dbReference>
<dbReference type="Pfam" id="PF05171">
    <property type="entry name" value="HemS"/>
    <property type="match status" value="2"/>
</dbReference>
<feature type="domain" description="Haemin-degrading HemS/ChuX" evidence="1">
    <location>
        <begin position="206"/>
        <end position="342"/>
    </location>
</feature>
<organism evidence="2 3">
    <name type="scientific">Snodgrassella alvi</name>
    <dbReference type="NCBI Taxonomy" id="1196083"/>
    <lineage>
        <taxon>Bacteria</taxon>
        <taxon>Pseudomonadati</taxon>
        <taxon>Pseudomonadota</taxon>
        <taxon>Betaproteobacteria</taxon>
        <taxon>Neisseriales</taxon>
        <taxon>Neisseriaceae</taxon>
        <taxon>Snodgrassella</taxon>
    </lineage>
</organism>
<dbReference type="RefSeq" id="WP_100113530.1">
    <property type="nucleotide sequence ID" value="NZ_MDVB01000057.1"/>
</dbReference>
<dbReference type="Gene3D" id="3.40.1570.10">
    <property type="entry name" value="HemS/ChuS/ChuX like domains"/>
    <property type="match status" value="2"/>
</dbReference>
<dbReference type="SUPFAM" id="SSF144064">
    <property type="entry name" value="Heme iron utilization protein-like"/>
    <property type="match status" value="1"/>
</dbReference>
<gene>
    <name evidence="2" type="ORF">BGI32_05150</name>
</gene>
<dbReference type="Proteomes" id="UP000231293">
    <property type="component" value="Unassembled WGS sequence"/>
</dbReference>
<dbReference type="GO" id="GO:0006826">
    <property type="term" value="P:iron ion transport"/>
    <property type="evidence" value="ECO:0007669"/>
    <property type="project" value="InterPro"/>
</dbReference>
<evidence type="ECO:0000313" key="2">
    <source>
        <dbReference type="EMBL" id="PIT15893.1"/>
    </source>
</evidence>
<proteinExistence type="predicted"/>
<dbReference type="EMBL" id="MDVB01000057">
    <property type="protein sequence ID" value="PIT15893.1"/>
    <property type="molecule type" value="Genomic_DNA"/>
</dbReference>
<sequence length="346" mass="39369">MSLWQQYLDRKAAVEGRMYFPRQAAADLGVSEGALMADAPDSIYLGSQIRELVLKLETLGEVLSVVRNDAAVHEKIGVYEHVTLTARTGLALNVGGLDLRFFLHNWHHALAITMVMGDKTMRSIQFYDEYGVNIEKVFMRDDTKLEAWQALIDEFATSGKPEFLPAPEVKVTVPEPLSPEREQAFQERWNELKDVHHFGGLLETFKIDRQQSYRHAPAGSTKQVDRSVWEQVLEHVQANKLEIMVFVGNRGLVQIQTGKVHNVVRSHGYLNVLDAKVPEEGFDLHLRDSDIVETWVVRRPISEGYVTCIEGFDKNRQTVVQIFGRREEGNDEMQSWHQLMDGLLAG</sequence>
<name>A0A2N9WUB2_9NEIS</name>
<comment type="caution">
    <text evidence="2">The sequence shown here is derived from an EMBL/GenBank/DDBJ whole genome shotgun (WGS) entry which is preliminary data.</text>
</comment>
<evidence type="ECO:0000259" key="1">
    <source>
        <dbReference type="Pfam" id="PF05171"/>
    </source>
</evidence>